<keyword evidence="5 12" id="KW-0812">Transmembrane</keyword>
<proteinExistence type="inferred from homology"/>
<dbReference type="InterPro" id="IPR004878">
    <property type="entry name" value="Otopetrin"/>
</dbReference>
<evidence type="ECO:0000256" key="4">
    <source>
        <dbReference type="ARBA" id="ARBA00022475"/>
    </source>
</evidence>
<evidence type="ECO:0000256" key="1">
    <source>
        <dbReference type="ARBA" id="ARBA00004651"/>
    </source>
</evidence>
<keyword evidence="10" id="KW-0407">Ion channel</keyword>
<comment type="similarity">
    <text evidence="2">Belongs to the otopetrin family.</text>
</comment>
<evidence type="ECO:0000256" key="7">
    <source>
        <dbReference type="ARBA" id="ARBA00022989"/>
    </source>
</evidence>
<dbReference type="OrthoDB" id="6429739at2759"/>
<feature type="transmembrane region" description="Helical" evidence="12">
    <location>
        <begin position="124"/>
        <end position="146"/>
    </location>
</feature>
<organism evidence="13 14">
    <name type="scientific">Pristionchus pacificus</name>
    <name type="common">Parasitic nematode worm</name>
    <dbReference type="NCBI Taxonomy" id="54126"/>
    <lineage>
        <taxon>Eukaryota</taxon>
        <taxon>Metazoa</taxon>
        <taxon>Ecdysozoa</taxon>
        <taxon>Nematoda</taxon>
        <taxon>Chromadorea</taxon>
        <taxon>Rhabditida</taxon>
        <taxon>Rhabditina</taxon>
        <taxon>Diplogasteromorpha</taxon>
        <taxon>Diplogasteroidea</taxon>
        <taxon>Neodiplogasteridae</taxon>
        <taxon>Pristionchus</taxon>
    </lineage>
</organism>
<keyword evidence="8" id="KW-0406">Ion transport</keyword>
<accession>A0A8R1YB36</accession>
<accession>A0A2A6C8P1</accession>
<dbReference type="GO" id="GO:0015252">
    <property type="term" value="F:proton channel activity"/>
    <property type="evidence" value="ECO:0000318"/>
    <property type="project" value="GO_Central"/>
</dbReference>
<feature type="transmembrane region" description="Helical" evidence="12">
    <location>
        <begin position="373"/>
        <end position="393"/>
    </location>
</feature>
<dbReference type="EnsemblMetazoa" id="PPA08770.1">
    <property type="protein sequence ID" value="PPA08770.1"/>
    <property type="gene ID" value="WBGene00098324"/>
</dbReference>
<feature type="transmembrane region" description="Helical" evidence="12">
    <location>
        <begin position="549"/>
        <end position="567"/>
    </location>
</feature>
<keyword evidence="4" id="KW-1003">Cell membrane</keyword>
<feature type="transmembrane region" description="Helical" evidence="12">
    <location>
        <begin position="178"/>
        <end position="198"/>
    </location>
</feature>
<evidence type="ECO:0000256" key="10">
    <source>
        <dbReference type="ARBA" id="ARBA00023303"/>
    </source>
</evidence>
<evidence type="ECO:0000256" key="12">
    <source>
        <dbReference type="SAM" id="Phobius"/>
    </source>
</evidence>
<keyword evidence="3" id="KW-0813">Transport</keyword>
<dbReference type="GO" id="GO:0005886">
    <property type="term" value="C:plasma membrane"/>
    <property type="evidence" value="ECO:0000318"/>
    <property type="project" value="GO_Central"/>
</dbReference>
<keyword evidence="14" id="KW-1185">Reference proteome</keyword>
<gene>
    <name evidence="13" type="primary">WBGene00098324</name>
</gene>
<evidence type="ECO:0000256" key="3">
    <source>
        <dbReference type="ARBA" id="ARBA00022448"/>
    </source>
</evidence>
<dbReference type="AlphaFoldDB" id="A0A2A6C8P1"/>
<keyword evidence="6" id="KW-0375">Hydrogen ion transport</keyword>
<protein>
    <submittedName>
        <fullName evidence="13">Otpl-8</fullName>
    </submittedName>
</protein>
<evidence type="ECO:0000256" key="11">
    <source>
        <dbReference type="SAM" id="MobiDB-lite"/>
    </source>
</evidence>
<sequence>MASAKCRRIFDRPRIVRMFTLSSPGEGAAGSSLPVTSASPSESSREDEDEKRRDEDAVSRTTTSTQSDLLQHERWTTKKKAKSHFISLITALYALILIMFSLVVEISPAWKTGDYVTESIFHGYMYGGGVLFLCFVYTFILYPGFVNSVARAVSRRKCLDTFWQLSYPMHTGEGAGSLYLRLVFGCAGLVLYGLEIFLCIDSEGCSNGHVSNLLFSTVFLFIQMHFIFCNSKLTVARFKTVCKIGFIHLSATNIWTWFRFVTAKQQAKIEKKLQHQQESSSSEEYYKDDVFDVLSNSVAAVTEALATSTTKSKTLPSIKYFGDIATFFTTCLVEFALIAAAVMFIIWRSIDREEEHVQTFESTGKRNSSSTGLFAGIVFLIAACIAMGVYVVFDDLHSCDKARLVFGIFDTCMFVVTLLACLAGLWRMRLLSFAEHKSGEVLDEILLFIGLIGELLFCCCEIDVFITPREGFKQMPVYVFIMYIFRIIQVTVQTVFIMMSFRLHGNPSSRASPGKQFVTFLLVANVTLFVFHVYEGMKKGFGYEMHGDSAYTIIIYAVTPLIVFYRFHSSVCLAEIWKHAYSKKEPHSGSLTSISIASTASTTPLSRPQSMSEFVRV</sequence>
<feature type="region of interest" description="Disordered" evidence="11">
    <location>
        <begin position="22"/>
        <end position="65"/>
    </location>
</feature>
<keyword evidence="7 12" id="KW-1133">Transmembrane helix</keyword>
<dbReference type="Pfam" id="PF03189">
    <property type="entry name" value="Otopetrin"/>
    <property type="match status" value="1"/>
</dbReference>
<keyword evidence="9 12" id="KW-0472">Membrane</keyword>
<feature type="transmembrane region" description="Helical" evidence="12">
    <location>
        <begin position="477"/>
        <end position="497"/>
    </location>
</feature>
<reference evidence="14" key="1">
    <citation type="journal article" date="2008" name="Nat. Genet.">
        <title>The Pristionchus pacificus genome provides a unique perspective on nematode lifestyle and parasitism.</title>
        <authorList>
            <person name="Dieterich C."/>
            <person name="Clifton S.W."/>
            <person name="Schuster L.N."/>
            <person name="Chinwalla A."/>
            <person name="Delehaunty K."/>
            <person name="Dinkelacker I."/>
            <person name="Fulton L."/>
            <person name="Fulton R."/>
            <person name="Godfrey J."/>
            <person name="Minx P."/>
            <person name="Mitreva M."/>
            <person name="Roeseler W."/>
            <person name="Tian H."/>
            <person name="Witte H."/>
            <person name="Yang S.P."/>
            <person name="Wilson R.K."/>
            <person name="Sommer R.J."/>
        </authorList>
    </citation>
    <scope>NUCLEOTIDE SEQUENCE [LARGE SCALE GENOMIC DNA]</scope>
    <source>
        <strain evidence="14">PS312</strain>
    </source>
</reference>
<evidence type="ECO:0000256" key="8">
    <source>
        <dbReference type="ARBA" id="ARBA00023065"/>
    </source>
</evidence>
<evidence type="ECO:0000256" key="6">
    <source>
        <dbReference type="ARBA" id="ARBA00022781"/>
    </source>
</evidence>
<evidence type="ECO:0000313" key="13">
    <source>
        <dbReference type="EnsemblMetazoa" id="PPA08770.1"/>
    </source>
</evidence>
<evidence type="ECO:0000256" key="2">
    <source>
        <dbReference type="ARBA" id="ARBA00006513"/>
    </source>
</evidence>
<dbReference type="PANTHER" id="PTHR21522">
    <property type="entry name" value="PROTON CHANNEL OTOP"/>
    <property type="match status" value="1"/>
</dbReference>
<feature type="transmembrane region" description="Helical" evidence="12">
    <location>
        <begin position="210"/>
        <end position="229"/>
    </location>
</feature>
<evidence type="ECO:0000313" key="14">
    <source>
        <dbReference type="Proteomes" id="UP000005239"/>
    </source>
</evidence>
<feature type="transmembrane region" description="Helical" evidence="12">
    <location>
        <begin position="405"/>
        <end position="425"/>
    </location>
</feature>
<feature type="transmembrane region" description="Helical" evidence="12">
    <location>
        <begin position="85"/>
        <end position="104"/>
    </location>
</feature>
<reference evidence="13" key="2">
    <citation type="submission" date="2022-06" db="UniProtKB">
        <authorList>
            <consortium name="EnsemblMetazoa"/>
        </authorList>
    </citation>
    <scope>IDENTIFICATION</scope>
    <source>
        <strain evidence="13">PS312</strain>
    </source>
</reference>
<name>A0A2A6C8P1_PRIPA</name>
<feature type="transmembrane region" description="Helical" evidence="12">
    <location>
        <begin position="320"/>
        <end position="347"/>
    </location>
</feature>
<evidence type="ECO:0000256" key="9">
    <source>
        <dbReference type="ARBA" id="ARBA00023136"/>
    </source>
</evidence>
<evidence type="ECO:0000256" key="5">
    <source>
        <dbReference type="ARBA" id="ARBA00022692"/>
    </source>
</evidence>
<feature type="transmembrane region" description="Helical" evidence="12">
    <location>
        <begin position="445"/>
        <end position="465"/>
    </location>
</feature>
<dbReference type="Proteomes" id="UP000005239">
    <property type="component" value="Unassembled WGS sequence"/>
</dbReference>
<comment type="subcellular location">
    <subcellularLocation>
        <location evidence="1">Cell membrane</location>
        <topology evidence="1">Multi-pass membrane protein</topology>
    </subcellularLocation>
</comment>
<feature type="transmembrane region" description="Helical" evidence="12">
    <location>
        <begin position="517"/>
        <end position="537"/>
    </location>
</feature>
<dbReference type="GO" id="GO:1902600">
    <property type="term" value="P:proton transmembrane transport"/>
    <property type="evidence" value="ECO:0000318"/>
    <property type="project" value="GO_Central"/>
</dbReference>
<dbReference type="PANTHER" id="PTHR21522:SF43">
    <property type="entry name" value="OTOPETRIN-2"/>
    <property type="match status" value="1"/>
</dbReference>